<dbReference type="Gene3D" id="3.80.10.10">
    <property type="entry name" value="Ribonuclease Inhibitor"/>
    <property type="match status" value="3"/>
</dbReference>
<dbReference type="GO" id="GO:0006952">
    <property type="term" value="P:defense response"/>
    <property type="evidence" value="ECO:0007669"/>
    <property type="project" value="UniProtKB-ARBA"/>
</dbReference>
<feature type="domain" description="Protein kinase" evidence="25">
    <location>
        <begin position="847"/>
        <end position="1155"/>
    </location>
</feature>
<comment type="caution">
    <text evidence="26">The sequence shown here is derived from an EMBL/GenBank/DDBJ whole genome shotgun (WGS) entry which is preliminary data.</text>
</comment>
<keyword evidence="14" id="KW-0067">ATP-binding</keyword>
<evidence type="ECO:0000256" key="1">
    <source>
        <dbReference type="ARBA" id="ARBA00004479"/>
    </source>
</evidence>
<dbReference type="GO" id="GO:0008360">
    <property type="term" value="P:regulation of cell shape"/>
    <property type="evidence" value="ECO:0007669"/>
    <property type="project" value="UniProtKB-KW"/>
</dbReference>
<dbReference type="FunFam" id="3.80.10.10:FF:000041">
    <property type="entry name" value="LRR receptor-like serine/threonine-protein kinase ERECTA"/>
    <property type="match status" value="1"/>
</dbReference>
<keyword evidence="16 24" id="KW-1133">Transmembrane helix</keyword>
<evidence type="ECO:0000256" key="3">
    <source>
        <dbReference type="ARBA" id="ARBA00009040"/>
    </source>
</evidence>
<keyword evidence="6" id="KW-0597">Phosphoprotein</keyword>
<feature type="compositionally biased region" description="Acidic residues" evidence="23">
    <location>
        <begin position="1146"/>
        <end position="1156"/>
    </location>
</feature>
<dbReference type="Pfam" id="PF00560">
    <property type="entry name" value="LRR_1"/>
    <property type="match status" value="4"/>
</dbReference>
<evidence type="ECO:0000256" key="19">
    <source>
        <dbReference type="ARBA" id="ARBA00023180"/>
    </source>
</evidence>
<evidence type="ECO:0000256" key="22">
    <source>
        <dbReference type="ARBA" id="ARBA00047777"/>
    </source>
</evidence>
<evidence type="ECO:0000256" key="10">
    <source>
        <dbReference type="ARBA" id="ARBA00022692"/>
    </source>
</evidence>
<evidence type="ECO:0000256" key="6">
    <source>
        <dbReference type="ARBA" id="ARBA00022553"/>
    </source>
</evidence>
<protein>
    <recommendedName>
        <fullName evidence="21">1,3-beta-glucan synthase</fullName>
        <ecNumber evidence="4">2.4.1.34</ecNumber>
    </recommendedName>
    <alternativeName>
        <fullName evidence="21">1,3-beta-glucan synthase</fullName>
    </alternativeName>
</protein>
<dbReference type="FunFam" id="3.80.10.10:FF:001678">
    <property type="entry name" value="Calmodulin-binding receptor kinase CaMRLK"/>
    <property type="match status" value="1"/>
</dbReference>
<comment type="catalytic activity">
    <reaction evidence="22">
        <text>[(1-&gt;3)-beta-D-glucosyl](n) + UDP-alpha-D-glucose = [(1-&gt;3)-beta-D-glucosyl](n+1) + UDP + H(+)</text>
        <dbReference type="Rhea" id="RHEA:21476"/>
        <dbReference type="Rhea" id="RHEA-COMP:11146"/>
        <dbReference type="Rhea" id="RHEA-COMP:14303"/>
        <dbReference type="ChEBI" id="CHEBI:15378"/>
        <dbReference type="ChEBI" id="CHEBI:37671"/>
        <dbReference type="ChEBI" id="CHEBI:58223"/>
        <dbReference type="ChEBI" id="CHEBI:58885"/>
        <dbReference type="EC" id="2.4.1.34"/>
    </reaction>
</comment>
<evidence type="ECO:0000256" key="17">
    <source>
        <dbReference type="ARBA" id="ARBA00023136"/>
    </source>
</evidence>
<evidence type="ECO:0000256" key="18">
    <source>
        <dbReference type="ARBA" id="ARBA00023170"/>
    </source>
</evidence>
<dbReference type="InterPro" id="IPR051824">
    <property type="entry name" value="LRR_Rcpt-Like_S/T_Kinase"/>
</dbReference>
<evidence type="ECO:0000256" key="24">
    <source>
        <dbReference type="SAM" id="Phobius"/>
    </source>
</evidence>
<comment type="similarity">
    <text evidence="3">Belongs to the glycosyltransferase 48 family.</text>
</comment>
<dbReference type="SUPFAM" id="SSF56112">
    <property type="entry name" value="Protein kinase-like (PK-like)"/>
    <property type="match status" value="1"/>
</dbReference>
<dbReference type="GO" id="GO:0004672">
    <property type="term" value="F:protein kinase activity"/>
    <property type="evidence" value="ECO:0007669"/>
    <property type="project" value="InterPro"/>
</dbReference>
<dbReference type="InterPro" id="IPR003591">
    <property type="entry name" value="Leu-rich_rpt_typical-subtyp"/>
</dbReference>
<keyword evidence="15" id="KW-0133">Cell shape</keyword>
<dbReference type="GO" id="GO:0071555">
    <property type="term" value="P:cell wall organization"/>
    <property type="evidence" value="ECO:0007669"/>
    <property type="project" value="UniProtKB-KW"/>
</dbReference>
<evidence type="ECO:0000256" key="7">
    <source>
        <dbReference type="ARBA" id="ARBA00022614"/>
    </source>
</evidence>
<feature type="compositionally biased region" description="Gly residues" evidence="23">
    <location>
        <begin position="1159"/>
        <end position="1169"/>
    </location>
</feature>
<keyword evidence="8" id="KW-0328">Glycosyltransferase</keyword>
<evidence type="ECO:0000256" key="11">
    <source>
        <dbReference type="ARBA" id="ARBA00022729"/>
    </source>
</evidence>
<keyword evidence="10 24" id="KW-0812">Transmembrane</keyword>
<gene>
    <name evidence="26" type="ORF">RHSIM_Rhsim01G0034000</name>
</gene>
<dbReference type="InterPro" id="IPR023175">
    <property type="entry name" value="Vta1/CALS_N_sf"/>
</dbReference>
<dbReference type="Pfam" id="PF07714">
    <property type="entry name" value="PK_Tyr_Ser-Thr"/>
    <property type="match status" value="1"/>
</dbReference>
<evidence type="ECO:0000256" key="23">
    <source>
        <dbReference type="SAM" id="MobiDB-lite"/>
    </source>
</evidence>
<sequence length="1169" mass="130151">MAHNRRGSDQQPRRQILRTRTAHYLGETMMDSEVVPSSLVEIAPILRVANEVEPSNPRVAYLCRFYAFEKAHRLDPTSLGHRVRQFKTALLQRLERESLTTLEGRTKSDAREMQSFYQHYYREYIQALQSAADKDSRARLTKAYQTAAVLFEVLKTVLLTESVEVAEEILQTHNKVVKETKILVHYNILPLDPDSSDQPIMKYPEIQASISALRNTRGLPWPKDHKMKVDEDILDWLQATFGFQKHNVANQREHLILLLANVQIRQSRKPDQQPRLDDRTLEEVMKKLFENYKKWCKYLGRKSSLCSILVLPLFFRVLVFCQEPNTDEYFVSDFFQKMGVASSDGNNFSGSVCSWKGVSCDQENVVGLVASGLGLSGLIPDTTIGKLEYLEYLDLSNNNITGLPSDFWSLGSLKSLNLSSNQLSQTLPSNIGNFGFLETLDLSSNNFSGGIPDAFGSLLSLQVLKLNLNGFESNIPSAITNCQSLVSIDVSSNELIGTLPNGFFAAFPKLKSLNIAANGIQGRDSDFEGIGSTSVTYLNISRNSFQGPVIGVFQEPLEVIDLSQNQFQGHISQVNFSSSFNWSNLVYLDLSENQLSGELFSNLSEAQNLKHLNLAYNRFSAQPFPEISMLFGLEYLNLSGTKLIGPIPSEISELTSLETLDISQNQLVSPIPLISTKNLQILDVSYNNLSGSIPISLLDRLPLMEMFNFSYNNLTLCASGFSPETIQEAFIGSVNSCPIAANPDLFRRKPRPDNGFKLALALTISLVCLLVGLLFLAFRCRRKTRMWAVKQTSYKEEQILSGPFSFQTDSTTWVADVKLATSVPVVIFEKPLLNCTFADLLSATSHFDRGTLLAEGRFGPVYRGFLPGGIHVAVKVLVHGSTMTDQEAARELEYLGRIKHPNLVPLTGYCLAGDQRIALYDYMENGNLQNLLHDLPLGVQTTEDWTTDTWDEEDNNGIQNVGSEGLLTTWRFRHKIALGTARALAFLHHGCSPPIIHRDVKASSVYLDCNLEPRLSDFGLAKIFGNGLEDEITRGSPGYVPPEFLQPETGSPKIPTPKSDVYGFGVILFELITGKKPVEDDYQDEKEANLVSWVRGLVRKNQGSRAIDPKIRGTGSDKQMEEALKIGYLCTADLPSKRPSMQQGDDATDAEEDEVDSIGLGGVEGGEQI</sequence>
<evidence type="ECO:0000256" key="16">
    <source>
        <dbReference type="ARBA" id="ARBA00022989"/>
    </source>
</evidence>
<dbReference type="InterPro" id="IPR011009">
    <property type="entry name" value="Kinase-like_dom_sf"/>
</dbReference>
<keyword evidence="17 24" id="KW-0472">Membrane</keyword>
<dbReference type="PROSITE" id="PS51450">
    <property type="entry name" value="LRR"/>
    <property type="match status" value="1"/>
</dbReference>
<dbReference type="InterPro" id="IPR001611">
    <property type="entry name" value="Leu-rich_rpt"/>
</dbReference>
<dbReference type="GO" id="GO:0003843">
    <property type="term" value="F:1,3-beta-D-glucan synthase activity"/>
    <property type="evidence" value="ECO:0007669"/>
    <property type="project" value="UniProtKB-EC"/>
</dbReference>
<organism evidence="26 27">
    <name type="scientific">Rhododendron simsii</name>
    <name type="common">Sims's rhododendron</name>
    <dbReference type="NCBI Taxonomy" id="118357"/>
    <lineage>
        <taxon>Eukaryota</taxon>
        <taxon>Viridiplantae</taxon>
        <taxon>Streptophyta</taxon>
        <taxon>Embryophyta</taxon>
        <taxon>Tracheophyta</taxon>
        <taxon>Spermatophyta</taxon>
        <taxon>Magnoliopsida</taxon>
        <taxon>eudicotyledons</taxon>
        <taxon>Gunneridae</taxon>
        <taxon>Pentapetalae</taxon>
        <taxon>asterids</taxon>
        <taxon>Ericales</taxon>
        <taxon>Ericaceae</taxon>
        <taxon>Ericoideae</taxon>
        <taxon>Rhodoreae</taxon>
        <taxon>Rhododendron</taxon>
    </lineage>
</organism>
<evidence type="ECO:0000256" key="15">
    <source>
        <dbReference type="ARBA" id="ARBA00022960"/>
    </source>
</evidence>
<dbReference type="SUPFAM" id="SSF52058">
    <property type="entry name" value="L domain-like"/>
    <property type="match status" value="1"/>
</dbReference>
<dbReference type="GO" id="GO:0051707">
    <property type="term" value="P:response to other organism"/>
    <property type="evidence" value="ECO:0007669"/>
    <property type="project" value="UniProtKB-ARBA"/>
</dbReference>
<dbReference type="EC" id="2.4.1.34" evidence="4"/>
<dbReference type="SMART" id="SM00365">
    <property type="entry name" value="LRR_SD22"/>
    <property type="match status" value="4"/>
</dbReference>
<evidence type="ECO:0000256" key="21">
    <source>
        <dbReference type="ARBA" id="ARBA00032165"/>
    </source>
</evidence>
<evidence type="ECO:0000256" key="14">
    <source>
        <dbReference type="ARBA" id="ARBA00022840"/>
    </source>
</evidence>
<reference evidence="26" key="1">
    <citation type="submission" date="2019-11" db="EMBL/GenBank/DDBJ databases">
        <authorList>
            <person name="Liu Y."/>
            <person name="Hou J."/>
            <person name="Li T.-Q."/>
            <person name="Guan C.-H."/>
            <person name="Wu X."/>
            <person name="Wu H.-Z."/>
            <person name="Ling F."/>
            <person name="Zhang R."/>
            <person name="Shi X.-G."/>
            <person name="Ren J.-P."/>
            <person name="Chen E.-F."/>
            <person name="Sun J.-M."/>
        </authorList>
    </citation>
    <scope>NUCLEOTIDE SEQUENCE</scope>
    <source>
        <strain evidence="26">Adult_tree_wgs_1</strain>
        <tissue evidence="26">Leaves</tissue>
    </source>
</reference>
<dbReference type="InterPro" id="IPR039431">
    <property type="entry name" value="Vta1/CALS_N"/>
</dbReference>
<dbReference type="GO" id="GO:0005524">
    <property type="term" value="F:ATP binding"/>
    <property type="evidence" value="ECO:0007669"/>
    <property type="project" value="UniProtKB-KW"/>
</dbReference>
<dbReference type="Pfam" id="PF13855">
    <property type="entry name" value="LRR_8"/>
    <property type="match status" value="1"/>
</dbReference>
<dbReference type="Pfam" id="PF04652">
    <property type="entry name" value="Vta1"/>
    <property type="match status" value="1"/>
</dbReference>
<dbReference type="PRINTS" id="PR00019">
    <property type="entry name" value="LEURICHRPT"/>
</dbReference>
<dbReference type="FunFam" id="1.25.40.270:FF:000002">
    <property type="entry name" value="callose synthase 3"/>
    <property type="match status" value="1"/>
</dbReference>
<keyword evidence="9" id="KW-0808">Transferase</keyword>
<keyword evidence="20" id="KW-0961">Cell wall biogenesis/degradation</keyword>
<dbReference type="FunFam" id="3.30.200.20:FF:000466">
    <property type="entry name" value="Putative LRR receptor-like serine/threonine-protein kinase"/>
    <property type="match status" value="1"/>
</dbReference>
<evidence type="ECO:0000259" key="25">
    <source>
        <dbReference type="PROSITE" id="PS50011"/>
    </source>
</evidence>
<dbReference type="OrthoDB" id="1394818at2759"/>
<evidence type="ECO:0000256" key="4">
    <source>
        <dbReference type="ARBA" id="ARBA00012589"/>
    </source>
</evidence>
<dbReference type="InterPro" id="IPR000719">
    <property type="entry name" value="Prot_kinase_dom"/>
</dbReference>
<evidence type="ECO:0000256" key="13">
    <source>
        <dbReference type="ARBA" id="ARBA00022741"/>
    </source>
</evidence>
<evidence type="ECO:0000256" key="8">
    <source>
        <dbReference type="ARBA" id="ARBA00022676"/>
    </source>
</evidence>
<dbReference type="InterPro" id="IPR001245">
    <property type="entry name" value="Ser-Thr/Tyr_kinase_cat_dom"/>
</dbReference>
<proteinExistence type="inferred from homology"/>
<keyword evidence="12" id="KW-0677">Repeat</keyword>
<keyword evidence="5" id="KW-1003">Cell membrane</keyword>
<dbReference type="GO" id="GO:0005886">
    <property type="term" value="C:plasma membrane"/>
    <property type="evidence" value="ECO:0007669"/>
    <property type="project" value="UniProtKB-SubCell"/>
</dbReference>
<evidence type="ECO:0000256" key="20">
    <source>
        <dbReference type="ARBA" id="ARBA00023316"/>
    </source>
</evidence>
<dbReference type="Gene3D" id="1.25.40.270">
    <property type="entry name" value="Vacuolar protein sorting-associated protein vta1"/>
    <property type="match status" value="1"/>
</dbReference>
<evidence type="ECO:0000256" key="5">
    <source>
        <dbReference type="ARBA" id="ARBA00022475"/>
    </source>
</evidence>
<accession>A0A834LTV1</accession>
<dbReference type="SMART" id="SM00369">
    <property type="entry name" value="LRR_TYP"/>
    <property type="match status" value="4"/>
</dbReference>
<evidence type="ECO:0000256" key="9">
    <source>
        <dbReference type="ARBA" id="ARBA00022679"/>
    </source>
</evidence>
<dbReference type="Gene3D" id="3.30.200.20">
    <property type="entry name" value="Phosphorylase Kinase, domain 1"/>
    <property type="match status" value="1"/>
</dbReference>
<evidence type="ECO:0000256" key="2">
    <source>
        <dbReference type="ARBA" id="ARBA00004651"/>
    </source>
</evidence>
<keyword evidence="7" id="KW-0433">Leucine-rich repeat</keyword>
<dbReference type="InterPro" id="IPR032675">
    <property type="entry name" value="LRR_dom_sf"/>
</dbReference>
<feature type="transmembrane region" description="Helical" evidence="24">
    <location>
        <begin position="758"/>
        <end position="778"/>
    </location>
</feature>
<dbReference type="Proteomes" id="UP000626092">
    <property type="component" value="Unassembled WGS sequence"/>
</dbReference>
<keyword evidence="11" id="KW-0732">Signal</keyword>
<comment type="subcellular location">
    <subcellularLocation>
        <location evidence="2">Cell membrane</location>
        <topology evidence="2">Multi-pass membrane protein</topology>
    </subcellularLocation>
    <subcellularLocation>
        <location evidence="1">Membrane</location>
        <topology evidence="1">Single-pass type I membrane protein</topology>
    </subcellularLocation>
</comment>
<evidence type="ECO:0000256" key="12">
    <source>
        <dbReference type="ARBA" id="ARBA00022737"/>
    </source>
</evidence>
<name>A0A834LTV1_RHOSS</name>
<evidence type="ECO:0000313" key="27">
    <source>
        <dbReference type="Proteomes" id="UP000626092"/>
    </source>
</evidence>
<dbReference type="PANTHER" id="PTHR48006:SF20">
    <property type="entry name" value="OS08G0276400 PROTEIN"/>
    <property type="match status" value="1"/>
</dbReference>
<keyword evidence="27" id="KW-1185">Reference proteome</keyword>
<dbReference type="PANTHER" id="PTHR48006">
    <property type="entry name" value="LEUCINE-RICH REPEAT-CONTAINING PROTEIN DDB_G0281931-RELATED"/>
    <property type="match status" value="1"/>
</dbReference>
<keyword evidence="18" id="KW-0675">Receptor</keyword>
<dbReference type="AlphaFoldDB" id="A0A834LTV1"/>
<dbReference type="PROSITE" id="PS50011">
    <property type="entry name" value="PROTEIN_KINASE_DOM"/>
    <property type="match status" value="1"/>
</dbReference>
<keyword evidence="19" id="KW-0325">Glycoprotein</keyword>
<keyword evidence="13" id="KW-0547">Nucleotide-binding</keyword>
<evidence type="ECO:0000313" key="26">
    <source>
        <dbReference type="EMBL" id="KAF7152215.1"/>
    </source>
</evidence>
<dbReference type="EMBL" id="WJXA01000001">
    <property type="protein sequence ID" value="KAF7152215.1"/>
    <property type="molecule type" value="Genomic_DNA"/>
</dbReference>
<feature type="region of interest" description="Disordered" evidence="23">
    <location>
        <begin position="1134"/>
        <end position="1169"/>
    </location>
</feature>
<dbReference type="Gene3D" id="1.10.510.10">
    <property type="entry name" value="Transferase(Phosphotransferase) domain 1"/>
    <property type="match status" value="1"/>
</dbReference>